<dbReference type="AlphaFoldDB" id="A0AAD8Q880"/>
<protein>
    <submittedName>
        <fullName evidence="2">Uncharacterized protein</fullName>
    </submittedName>
</protein>
<gene>
    <name evidence="2" type="ORF">LY79DRAFT_385893</name>
</gene>
<name>A0AAD8Q880_9PEZI</name>
<dbReference type="GeneID" id="85437139"/>
<sequence length="151" mass="16826">MLRSSSIPRKFPSVQSFCPRADSLKHKQPATVEITFSFQSTGWNRHGETATLIHRLLEAPSFAINCPRPHAEKQSLMFLIVKWCRRGWGRAGRDPAARGSLTNLNPYLSAVPAGQLPLTLAHQSSSRTNASERQRQRQHQPCKALKGCDGP</sequence>
<dbReference type="EMBL" id="JAHLJV010000008">
    <property type="protein sequence ID" value="KAK1597444.1"/>
    <property type="molecule type" value="Genomic_DNA"/>
</dbReference>
<dbReference type="Proteomes" id="UP001230504">
    <property type="component" value="Unassembled WGS sequence"/>
</dbReference>
<accession>A0AAD8Q880</accession>
<evidence type="ECO:0000256" key="1">
    <source>
        <dbReference type="SAM" id="MobiDB-lite"/>
    </source>
</evidence>
<evidence type="ECO:0000313" key="3">
    <source>
        <dbReference type="Proteomes" id="UP001230504"/>
    </source>
</evidence>
<keyword evidence="3" id="KW-1185">Reference proteome</keyword>
<proteinExistence type="predicted"/>
<dbReference type="RefSeq" id="XP_060418234.1">
    <property type="nucleotide sequence ID" value="XM_060552899.1"/>
</dbReference>
<comment type="caution">
    <text evidence="2">The sequence shown here is derived from an EMBL/GenBank/DDBJ whole genome shotgun (WGS) entry which is preliminary data.</text>
</comment>
<organism evidence="2 3">
    <name type="scientific">Colletotrichum navitas</name>
    <dbReference type="NCBI Taxonomy" id="681940"/>
    <lineage>
        <taxon>Eukaryota</taxon>
        <taxon>Fungi</taxon>
        <taxon>Dikarya</taxon>
        <taxon>Ascomycota</taxon>
        <taxon>Pezizomycotina</taxon>
        <taxon>Sordariomycetes</taxon>
        <taxon>Hypocreomycetidae</taxon>
        <taxon>Glomerellales</taxon>
        <taxon>Glomerellaceae</taxon>
        <taxon>Colletotrichum</taxon>
        <taxon>Colletotrichum graminicola species complex</taxon>
    </lineage>
</organism>
<reference evidence="2" key="1">
    <citation type="submission" date="2021-06" db="EMBL/GenBank/DDBJ databases">
        <title>Comparative genomics, transcriptomics and evolutionary studies reveal genomic signatures of adaptation to plant cell wall in hemibiotrophic fungi.</title>
        <authorList>
            <consortium name="DOE Joint Genome Institute"/>
            <person name="Baroncelli R."/>
            <person name="Diaz J.F."/>
            <person name="Benocci T."/>
            <person name="Peng M."/>
            <person name="Battaglia E."/>
            <person name="Haridas S."/>
            <person name="Andreopoulos W."/>
            <person name="Labutti K."/>
            <person name="Pangilinan J."/>
            <person name="Floch G.L."/>
            <person name="Makela M.R."/>
            <person name="Henrissat B."/>
            <person name="Grigoriev I.V."/>
            <person name="Crouch J.A."/>
            <person name="De Vries R.P."/>
            <person name="Sukno S.A."/>
            <person name="Thon M.R."/>
        </authorList>
    </citation>
    <scope>NUCLEOTIDE SEQUENCE</scope>
    <source>
        <strain evidence="2">CBS 125086</strain>
    </source>
</reference>
<evidence type="ECO:0000313" key="2">
    <source>
        <dbReference type="EMBL" id="KAK1597444.1"/>
    </source>
</evidence>
<feature type="region of interest" description="Disordered" evidence="1">
    <location>
        <begin position="122"/>
        <end position="151"/>
    </location>
</feature>